<dbReference type="InterPro" id="IPR001938">
    <property type="entry name" value="Thaumatin"/>
</dbReference>
<proteinExistence type="inferred from homology"/>
<feature type="disulfide bond" evidence="3">
    <location>
        <begin position="156"/>
        <end position="215"/>
    </location>
</feature>
<feature type="disulfide bond" evidence="3">
    <location>
        <begin position="183"/>
        <end position="192"/>
    </location>
</feature>
<dbReference type="PANTHER" id="PTHR31048">
    <property type="entry name" value="OS03G0233200 PROTEIN"/>
    <property type="match status" value="1"/>
</dbReference>
<dbReference type="AlphaFoldDB" id="A0AAW1I1Y5"/>
<sequence length="245" mass="26120">MTSFLHLFTLFCLYFSLADGVQLLVTNNCNYTIWPGILATAGQQTPLGGGFELRSGQRRVLRVSQNWSGRIWARQGCTFENPTDGVVCQTGDCSGLLQCKGIGGIPPATVVEMTFGTPASALHFYDVSLVDGFNLPVSVIPLGGRRGGGNCGVAACEVNLNVVCPSSLEVKKRGKVVGCKSACLATGMPKYCCAGDFSGEKCPTTMLGKFFKVACPRAYSHPFDETTGLKTCNAPRYVITFCPSN</sequence>
<evidence type="ECO:0000256" key="4">
    <source>
        <dbReference type="SAM" id="SignalP"/>
    </source>
</evidence>
<evidence type="ECO:0000313" key="6">
    <source>
        <dbReference type="Proteomes" id="UP001443914"/>
    </source>
</evidence>
<dbReference type="CDD" id="cd09218">
    <property type="entry name" value="TLP-PA"/>
    <property type="match status" value="1"/>
</dbReference>
<feature type="disulfide bond" evidence="3">
    <location>
        <begin position="29"/>
        <end position="242"/>
    </location>
</feature>
<dbReference type="SMART" id="SM00205">
    <property type="entry name" value="THN"/>
    <property type="match status" value="1"/>
</dbReference>
<keyword evidence="4" id="KW-0732">Signal</keyword>
<organism evidence="5 6">
    <name type="scientific">Saponaria officinalis</name>
    <name type="common">Common soapwort</name>
    <name type="synonym">Lychnis saponaria</name>
    <dbReference type="NCBI Taxonomy" id="3572"/>
    <lineage>
        <taxon>Eukaryota</taxon>
        <taxon>Viridiplantae</taxon>
        <taxon>Streptophyta</taxon>
        <taxon>Embryophyta</taxon>
        <taxon>Tracheophyta</taxon>
        <taxon>Spermatophyta</taxon>
        <taxon>Magnoliopsida</taxon>
        <taxon>eudicotyledons</taxon>
        <taxon>Gunneridae</taxon>
        <taxon>Pentapetalae</taxon>
        <taxon>Caryophyllales</taxon>
        <taxon>Caryophyllaceae</taxon>
        <taxon>Caryophylleae</taxon>
        <taxon>Saponaria</taxon>
    </lineage>
</organism>
<evidence type="ECO:0000256" key="1">
    <source>
        <dbReference type="ARBA" id="ARBA00010607"/>
    </source>
</evidence>
<dbReference type="Gene3D" id="2.60.110.10">
    <property type="entry name" value="Thaumatin"/>
    <property type="match status" value="1"/>
</dbReference>
<feature type="chain" id="PRO_5043631968" description="Thaumatin-like protein" evidence="4">
    <location>
        <begin position="21"/>
        <end position="245"/>
    </location>
</feature>
<comment type="similarity">
    <text evidence="1">Belongs to the thaumatin family.</text>
</comment>
<name>A0AAW1I1Y5_SAPOF</name>
<keyword evidence="6" id="KW-1185">Reference proteome</keyword>
<evidence type="ECO:0000256" key="3">
    <source>
        <dbReference type="PIRSR" id="PIRSR002703-1"/>
    </source>
</evidence>
<evidence type="ECO:0000313" key="5">
    <source>
        <dbReference type="EMBL" id="KAK9683332.1"/>
    </source>
</evidence>
<dbReference type="Proteomes" id="UP001443914">
    <property type="component" value="Unassembled WGS sequence"/>
</dbReference>
<feature type="disulfide bond" evidence="3">
    <location>
        <begin position="164"/>
        <end position="179"/>
    </location>
</feature>
<dbReference type="PROSITE" id="PS51367">
    <property type="entry name" value="THAUMATIN_2"/>
    <property type="match status" value="1"/>
</dbReference>
<feature type="disulfide bond" evidence="3">
    <location>
        <begin position="77"/>
        <end position="88"/>
    </location>
</feature>
<feature type="disulfide bond" evidence="3">
    <location>
        <begin position="193"/>
        <end position="202"/>
    </location>
</feature>
<keyword evidence="2 3" id="KW-1015">Disulfide bond</keyword>
<feature type="disulfide bond" evidence="3">
    <location>
        <begin position="151"/>
        <end position="232"/>
    </location>
</feature>
<evidence type="ECO:0000256" key="2">
    <source>
        <dbReference type="ARBA" id="ARBA00023157"/>
    </source>
</evidence>
<dbReference type="EMBL" id="JBDFQZ010000010">
    <property type="protein sequence ID" value="KAK9683332.1"/>
    <property type="molecule type" value="Genomic_DNA"/>
</dbReference>
<accession>A0AAW1I1Y5</accession>
<dbReference type="SUPFAM" id="SSF49870">
    <property type="entry name" value="Osmotin, thaumatin-like protein"/>
    <property type="match status" value="1"/>
</dbReference>
<feature type="signal peptide" evidence="4">
    <location>
        <begin position="1"/>
        <end position="20"/>
    </location>
</feature>
<gene>
    <name evidence="5" type="ORF">RND81_10G132800</name>
</gene>
<dbReference type="PIRSF" id="PIRSF002703">
    <property type="entry name" value="Thaumatin"/>
    <property type="match status" value="1"/>
</dbReference>
<dbReference type="PRINTS" id="PR00347">
    <property type="entry name" value="THAUMATIN"/>
</dbReference>
<dbReference type="FunFam" id="2.60.110.10:FF:000002">
    <property type="entry name" value="Thaumatin-like protein 1a"/>
    <property type="match status" value="1"/>
</dbReference>
<dbReference type="Pfam" id="PF00314">
    <property type="entry name" value="Thaumatin"/>
    <property type="match status" value="1"/>
</dbReference>
<reference evidence="5" key="1">
    <citation type="submission" date="2024-03" db="EMBL/GenBank/DDBJ databases">
        <title>WGS assembly of Saponaria officinalis var. Norfolk2.</title>
        <authorList>
            <person name="Jenkins J."/>
            <person name="Shu S."/>
            <person name="Grimwood J."/>
            <person name="Barry K."/>
            <person name="Goodstein D."/>
            <person name="Schmutz J."/>
            <person name="Leebens-Mack J."/>
            <person name="Osbourn A."/>
        </authorList>
    </citation>
    <scope>NUCLEOTIDE SEQUENCE [LARGE SCALE GENOMIC DNA]</scope>
    <source>
        <strain evidence="5">JIC</strain>
    </source>
</reference>
<evidence type="ECO:0008006" key="7">
    <source>
        <dbReference type="Google" id="ProtNLM"/>
    </source>
</evidence>
<feature type="disulfide bond" evidence="3">
    <location>
        <begin position="93"/>
        <end position="99"/>
    </location>
</feature>
<protein>
    <recommendedName>
        <fullName evidence="7">Thaumatin-like protein</fullName>
    </recommendedName>
</protein>
<dbReference type="InterPro" id="IPR037176">
    <property type="entry name" value="Osmotin/thaumatin-like_sf"/>
</dbReference>
<comment type="caution">
    <text evidence="5">The sequence shown here is derived from an EMBL/GenBank/DDBJ whole genome shotgun (WGS) entry which is preliminary data.</text>
</comment>